<accession>A0A1F5MJB7</accession>
<dbReference type="EMBL" id="MFDO01000018">
    <property type="protein sequence ID" value="OGE65448.1"/>
    <property type="molecule type" value="Genomic_DNA"/>
</dbReference>
<evidence type="ECO:0000259" key="2">
    <source>
        <dbReference type="Pfam" id="PF01370"/>
    </source>
</evidence>
<proteinExistence type="inferred from homology"/>
<feature type="domain" description="NAD-dependent epimerase/dehydratase" evidence="2">
    <location>
        <begin position="3"/>
        <end position="238"/>
    </location>
</feature>
<evidence type="ECO:0000313" key="4">
    <source>
        <dbReference type="Proteomes" id="UP000178017"/>
    </source>
</evidence>
<dbReference type="InterPro" id="IPR001509">
    <property type="entry name" value="Epimerase_deHydtase"/>
</dbReference>
<dbReference type="CDD" id="cd08946">
    <property type="entry name" value="SDR_e"/>
    <property type="match status" value="1"/>
</dbReference>
<protein>
    <recommendedName>
        <fullName evidence="2">NAD-dependent epimerase/dehydratase domain-containing protein</fullName>
    </recommendedName>
</protein>
<comment type="caution">
    <text evidence="3">The sequence shown here is derived from an EMBL/GenBank/DDBJ whole genome shotgun (WGS) entry which is preliminary data.</text>
</comment>
<reference evidence="3 4" key="1">
    <citation type="journal article" date="2016" name="Nat. Commun.">
        <title>Thousands of microbial genomes shed light on interconnected biogeochemical processes in an aquifer system.</title>
        <authorList>
            <person name="Anantharaman K."/>
            <person name="Brown C.T."/>
            <person name="Hug L.A."/>
            <person name="Sharon I."/>
            <person name="Castelle C.J."/>
            <person name="Probst A.J."/>
            <person name="Thomas B.C."/>
            <person name="Singh A."/>
            <person name="Wilkins M.J."/>
            <person name="Karaoz U."/>
            <person name="Brodie E.L."/>
            <person name="Williams K.H."/>
            <person name="Hubbard S.S."/>
            <person name="Banfield J.F."/>
        </authorList>
    </citation>
    <scope>NUCLEOTIDE SEQUENCE [LARGE SCALE GENOMIC DNA]</scope>
</reference>
<dbReference type="AlphaFoldDB" id="A0A1F5MJB7"/>
<sequence length="309" mass="35213">MKVLVIGGAGFVGSWLTHELLSRKFEVVVIDPGVHYSNWDIKTKKIITKFKKEQLLKGAKIHKRKFEDVGNKILKKGKFDCVIHLAGTPLEKADDFDFSLKQLTEDIGLTYRVIKAVKETTVKKFIYMSSIAAYGDCDDVITEMDSLVPKTPYGVTKACGEFLVKSELNNWNVIRTTNVYGFGDMNSRASNSIINKILKGEKFWVNSSIDLDFTYVKDLVSGIADVLQKAPNSETYHISGGKAKKLVHFVKFLKAHFKFEYEIKDIQDRPKRGTMDRKKIKKAIGWFPKTNLKSGIEDYMKYIKQYNIA</sequence>
<name>A0A1F5MJB7_9BACT</name>
<dbReference type="SUPFAM" id="SSF51735">
    <property type="entry name" value="NAD(P)-binding Rossmann-fold domains"/>
    <property type="match status" value="1"/>
</dbReference>
<evidence type="ECO:0000256" key="1">
    <source>
        <dbReference type="ARBA" id="ARBA00007637"/>
    </source>
</evidence>
<comment type="similarity">
    <text evidence="1">Belongs to the NAD(P)-dependent epimerase/dehydratase family.</text>
</comment>
<dbReference type="PANTHER" id="PTHR43000">
    <property type="entry name" value="DTDP-D-GLUCOSE 4,6-DEHYDRATASE-RELATED"/>
    <property type="match status" value="1"/>
</dbReference>
<evidence type="ECO:0000313" key="3">
    <source>
        <dbReference type="EMBL" id="OGE65448.1"/>
    </source>
</evidence>
<dbReference type="InterPro" id="IPR036291">
    <property type="entry name" value="NAD(P)-bd_dom_sf"/>
</dbReference>
<organism evidence="3 4">
    <name type="scientific">Candidatus Daviesbacteria bacterium RIFCSPLOWO2_01_FULL_40_24</name>
    <dbReference type="NCBI Taxonomy" id="1797787"/>
    <lineage>
        <taxon>Bacteria</taxon>
        <taxon>Candidatus Daviesiibacteriota</taxon>
    </lineage>
</organism>
<dbReference type="Pfam" id="PF01370">
    <property type="entry name" value="Epimerase"/>
    <property type="match status" value="1"/>
</dbReference>
<gene>
    <name evidence="3" type="ORF">A3B49_00995</name>
</gene>
<dbReference type="Gene3D" id="3.40.50.720">
    <property type="entry name" value="NAD(P)-binding Rossmann-like Domain"/>
    <property type="match status" value="1"/>
</dbReference>
<dbReference type="Proteomes" id="UP000178017">
    <property type="component" value="Unassembled WGS sequence"/>
</dbReference>